<feature type="coiled-coil region" evidence="1">
    <location>
        <begin position="3"/>
        <end position="56"/>
    </location>
</feature>
<protein>
    <submittedName>
        <fullName evidence="2">Uncharacterized protein</fullName>
    </submittedName>
</protein>
<dbReference type="STRING" id="1069083.GCA_000371805_01283"/>
<accession>N6VX67</accession>
<dbReference type="OrthoDB" id="66072at2157"/>
<comment type="caution">
    <text evidence="2">The sequence shown here is derived from an EMBL/GenBank/DDBJ whole genome shotgun (WGS) entry which is preliminary data.</text>
</comment>
<keyword evidence="1" id="KW-0175">Coiled coil</keyword>
<evidence type="ECO:0000313" key="2">
    <source>
        <dbReference type="EMBL" id="ENN95707.1"/>
    </source>
</evidence>
<dbReference type="Proteomes" id="UP000053695">
    <property type="component" value="Unassembled WGS sequence"/>
</dbReference>
<name>N6VX67_9EURY</name>
<organism evidence="2 3">
    <name type="scientific">Methanocaldococcus villosus KIN24-T80</name>
    <dbReference type="NCBI Taxonomy" id="1069083"/>
    <lineage>
        <taxon>Archaea</taxon>
        <taxon>Methanobacteriati</taxon>
        <taxon>Methanobacteriota</taxon>
        <taxon>Methanomada group</taxon>
        <taxon>Methanococci</taxon>
        <taxon>Methanococcales</taxon>
        <taxon>Methanocaldococcaceae</taxon>
        <taxon>Methanocaldococcus</taxon>
    </lineage>
</organism>
<gene>
    <name evidence="2" type="ORF">J422_06461</name>
</gene>
<dbReference type="RefSeq" id="WP_004593548.1">
    <property type="nucleotide sequence ID" value="NZ_APMM01000052.1"/>
</dbReference>
<proteinExistence type="predicted"/>
<dbReference type="EMBL" id="APMM01000052">
    <property type="protein sequence ID" value="ENN95707.1"/>
    <property type="molecule type" value="Genomic_DNA"/>
</dbReference>
<dbReference type="AlphaFoldDB" id="N6VX67"/>
<sequence length="81" mass="9794">MEKIIIKSMKKVFNEELKNLEEELNNILKKYEVRSVRELKEKLANSKIKVEETDLKRAEELEKYIERVMKCLREINIKAIK</sequence>
<evidence type="ECO:0000313" key="3">
    <source>
        <dbReference type="Proteomes" id="UP000053695"/>
    </source>
</evidence>
<dbReference type="PATRIC" id="fig|1069083.5.peg.1258"/>
<reference evidence="2 3" key="1">
    <citation type="journal article" date="2013" name="Genome Announc.">
        <title>Draft Genome Sequence of a Highly Flagellated, Fast-Swimming Archaeon, Methanocaldococcus villosus Strain KIN24-T80 (DSM 22612).</title>
        <authorList>
            <person name="Thennarasu S."/>
            <person name="Polireddy D."/>
            <person name="Antony A."/>
            <person name="Yada M.R."/>
            <person name="Algarawi S."/>
            <person name="Sivakumar N."/>
        </authorList>
    </citation>
    <scope>NUCLEOTIDE SEQUENCE [LARGE SCALE GENOMIC DNA]</scope>
    <source>
        <strain evidence="2 3">KIN24-T80</strain>
    </source>
</reference>
<keyword evidence="3" id="KW-1185">Reference proteome</keyword>
<evidence type="ECO:0000256" key="1">
    <source>
        <dbReference type="SAM" id="Coils"/>
    </source>
</evidence>